<evidence type="ECO:0000259" key="1">
    <source>
        <dbReference type="Pfam" id="PF12697"/>
    </source>
</evidence>
<dbReference type="Pfam" id="PF12697">
    <property type="entry name" value="Abhydrolase_6"/>
    <property type="match status" value="1"/>
</dbReference>
<evidence type="ECO:0000313" key="3">
    <source>
        <dbReference type="Proteomes" id="UP001157167"/>
    </source>
</evidence>
<dbReference type="Gene3D" id="3.40.50.1820">
    <property type="entry name" value="alpha/beta hydrolase"/>
    <property type="match status" value="1"/>
</dbReference>
<proteinExistence type="predicted"/>
<evidence type="ECO:0000313" key="2">
    <source>
        <dbReference type="EMBL" id="GLT23616.1"/>
    </source>
</evidence>
<keyword evidence="3" id="KW-1185">Reference proteome</keyword>
<dbReference type="SUPFAM" id="SSF53474">
    <property type="entry name" value="alpha/beta-Hydrolases"/>
    <property type="match status" value="1"/>
</dbReference>
<keyword evidence="2" id="KW-0378">Hydrolase</keyword>
<gene>
    <name evidence="2" type="ORF">GCM10007933_30830</name>
</gene>
<dbReference type="InterPro" id="IPR029058">
    <property type="entry name" value="AB_hydrolase_fold"/>
</dbReference>
<protein>
    <submittedName>
        <fullName evidence="2">Alpha/beta hydrolase</fullName>
    </submittedName>
</protein>
<dbReference type="RefSeq" id="WP_284188812.1">
    <property type="nucleotide sequence ID" value="NZ_BSPX01000054.1"/>
</dbReference>
<dbReference type="InterPro" id="IPR000073">
    <property type="entry name" value="AB_hydrolase_1"/>
</dbReference>
<dbReference type="EMBL" id="BSPX01000054">
    <property type="protein sequence ID" value="GLT23616.1"/>
    <property type="molecule type" value="Genomic_DNA"/>
</dbReference>
<organism evidence="2 3">
    <name type="scientific">Zoogloea oryzae</name>
    <dbReference type="NCBI Taxonomy" id="310767"/>
    <lineage>
        <taxon>Bacteria</taxon>
        <taxon>Pseudomonadati</taxon>
        <taxon>Pseudomonadota</taxon>
        <taxon>Betaproteobacteria</taxon>
        <taxon>Rhodocyclales</taxon>
        <taxon>Zoogloeaceae</taxon>
        <taxon>Zoogloea</taxon>
    </lineage>
</organism>
<dbReference type="GO" id="GO:0016787">
    <property type="term" value="F:hydrolase activity"/>
    <property type="evidence" value="ECO:0007669"/>
    <property type="project" value="UniProtKB-KW"/>
</dbReference>
<accession>A0ABQ6FE76</accession>
<dbReference type="Proteomes" id="UP001157167">
    <property type="component" value="Unassembled WGS sequence"/>
</dbReference>
<sequence length="262" mass="28962">MKTLRIHDTDLEIVRLVSAHPRPGAPAIVFLHEGLGSISMWRDFPQRVADATGCEAIVYSRYGYGRSTPRRGEARTPRYMHDEALMALPALLDALDLDRPFLFGHSDGGSISLINAGGTTRPLSGIILMAPHVLVEDVTIAGIRQAGEAWKTTDLAARLGKHHLDVDSVFMSWLNIWLSPAFRDWNIEEYLATIRCPIMAIQGEDDEYGTMDQLDRIAAQVKDVDLVKLADCRHSPHKDQPEAVIEAVAGFVARILDAQESA</sequence>
<name>A0ABQ6FE76_9RHOO</name>
<reference evidence="3" key="1">
    <citation type="journal article" date="2019" name="Int. J. Syst. Evol. Microbiol.">
        <title>The Global Catalogue of Microorganisms (GCM) 10K type strain sequencing project: providing services to taxonomists for standard genome sequencing and annotation.</title>
        <authorList>
            <consortium name="The Broad Institute Genomics Platform"/>
            <consortium name="The Broad Institute Genome Sequencing Center for Infectious Disease"/>
            <person name="Wu L."/>
            <person name="Ma J."/>
        </authorList>
    </citation>
    <scope>NUCLEOTIDE SEQUENCE [LARGE SCALE GENOMIC DNA]</scope>
    <source>
        <strain evidence="3">NBRC 102407</strain>
    </source>
</reference>
<dbReference type="PANTHER" id="PTHR43689">
    <property type="entry name" value="HYDROLASE"/>
    <property type="match status" value="1"/>
</dbReference>
<feature type="domain" description="AB hydrolase-1" evidence="1">
    <location>
        <begin position="28"/>
        <end position="247"/>
    </location>
</feature>
<dbReference type="PANTHER" id="PTHR43689:SF8">
    <property type="entry name" value="ALPHA_BETA-HYDROLASES SUPERFAMILY PROTEIN"/>
    <property type="match status" value="1"/>
</dbReference>
<comment type="caution">
    <text evidence="2">The sequence shown here is derived from an EMBL/GenBank/DDBJ whole genome shotgun (WGS) entry which is preliminary data.</text>
</comment>